<dbReference type="EMBL" id="FM864216">
    <property type="protein sequence ID" value="CAT04863.1"/>
    <property type="molecule type" value="Genomic_DNA"/>
</dbReference>
<dbReference type="PANTHER" id="PTHR47618">
    <property type="entry name" value="BIFUNCTIONAL OLIGORIBONUCLEASE AND PAP PHOSPHATASE NRNA"/>
    <property type="match status" value="1"/>
</dbReference>
<reference evidence="5" key="1">
    <citation type="journal article" date="2009" name="BMC Bioinformatics">
        <title>The Mycoplasma conjunctivae genome sequencing, annotation and analysis.</title>
        <authorList>
            <person name="Calderon-Copete S.P."/>
            <person name="Wigger G."/>
            <person name="Wunderlin C."/>
            <person name="Schmidheini T."/>
            <person name="Frey J."/>
            <person name="Quail M.A."/>
            <person name="Falquet L."/>
        </authorList>
    </citation>
    <scope>NUCLEOTIDE SEQUENCE [LARGE SCALE GENOMIC DNA]</scope>
    <source>
        <strain evidence="5">ATCC 25834 / NCTC 10147 / HRC/581</strain>
    </source>
</reference>
<protein>
    <submittedName>
        <fullName evidence="4">HYPOTHETICAL Uncharacterized protein yybT</fullName>
    </submittedName>
</protein>
<feature type="transmembrane region" description="Helical" evidence="1">
    <location>
        <begin position="36"/>
        <end position="59"/>
    </location>
</feature>
<accession>C5J5X1</accession>
<dbReference type="PANTHER" id="PTHR47618:SF2">
    <property type="entry name" value="CYCLIC-DI-AMP PHOSPHODIESTERASE GDPP"/>
    <property type="match status" value="1"/>
</dbReference>
<dbReference type="Gene3D" id="3.10.310.30">
    <property type="match status" value="1"/>
</dbReference>
<evidence type="ECO:0000259" key="3">
    <source>
        <dbReference type="Pfam" id="PF02272"/>
    </source>
</evidence>
<dbReference type="Pfam" id="PF02272">
    <property type="entry name" value="DHHA1"/>
    <property type="match status" value="1"/>
</dbReference>
<dbReference type="HOGENOM" id="CLU_018278_0_0_14"/>
<dbReference type="Pfam" id="PF01368">
    <property type="entry name" value="DHH"/>
    <property type="match status" value="1"/>
</dbReference>
<feature type="domain" description="DHHA1" evidence="3">
    <location>
        <begin position="570"/>
        <end position="655"/>
    </location>
</feature>
<dbReference type="InterPro" id="IPR051319">
    <property type="entry name" value="Oligoribo/pAp-PDE_c-di-AMP_PDE"/>
</dbReference>
<feature type="domain" description="DDH" evidence="2">
    <location>
        <begin position="334"/>
        <end position="504"/>
    </location>
</feature>
<evidence type="ECO:0000259" key="2">
    <source>
        <dbReference type="Pfam" id="PF01368"/>
    </source>
</evidence>
<dbReference type="GO" id="GO:0003676">
    <property type="term" value="F:nucleic acid binding"/>
    <property type="evidence" value="ECO:0007669"/>
    <property type="project" value="InterPro"/>
</dbReference>
<dbReference type="InterPro" id="IPR003156">
    <property type="entry name" value="DHHA1_dom"/>
</dbReference>
<dbReference type="InterPro" id="IPR038763">
    <property type="entry name" value="DHH_sf"/>
</dbReference>
<keyword evidence="1" id="KW-1133">Transmembrane helix</keyword>
<evidence type="ECO:0000313" key="5">
    <source>
        <dbReference type="Proteomes" id="UP000001491"/>
    </source>
</evidence>
<keyword evidence="5" id="KW-1185">Reference proteome</keyword>
<name>C5J5X1_MESCH</name>
<dbReference type="AlphaFoldDB" id="C5J5X1"/>
<dbReference type="PIRSF" id="PIRSF026583">
    <property type="entry name" value="YybT"/>
    <property type="match status" value="1"/>
</dbReference>
<dbReference type="Gene3D" id="3.90.1640.10">
    <property type="entry name" value="inorganic pyrophosphatase (n-terminal core)"/>
    <property type="match status" value="1"/>
</dbReference>
<dbReference type="InterPro" id="IPR001667">
    <property type="entry name" value="DDH_dom"/>
</dbReference>
<dbReference type="Proteomes" id="UP000001491">
    <property type="component" value="Chromosome"/>
</dbReference>
<evidence type="ECO:0000256" key="1">
    <source>
        <dbReference type="SAM" id="Phobius"/>
    </source>
</evidence>
<sequence>MKKPLYILVLPAILFLLIFLFFIIKITVAINWDHRIFIAIETSLFVLFSIFFVWSLIILRSKVLKKNHFYFQNFNSIMQANNTGIITLSSTYQITSYSEYISDIYKEKLIGKTIFQLFPQYKKIESIPNEFKIKKGHKSYLIVFDRFNYWISIRDITLFESLLTGYKNNSLVVAEIEIDNLNSSTFKNSNQDISNIKIFVNTFLENLSKKHHFLYKEYENGKFFLVLRYETFLLWQKSHFGVFGEDKTRIDDNSTVWLSVGFGLGSDNLIELRSLAQDAISFSKIRGGNQVSIYEYGKKLFSYGSYSENVIDSSLVALKNISRLLLDKLENAENIIVYGHLNSDLDALGAAFGLGTFLKQYASEVYKKNINFYIQNKTFDSTASRFLAQSDFVTKDYFISPQFASKISAKGAKNESVIAILVDVSSIARIENKKAFNNISPQNIFIFDHHLVNADAQQTLEYINDYIDTSASSTCEIITNLILLTYNYQIKIDQQVAQILLNGIYVDSAQFKKTTSISTFNAVSALVRWGAKIAQTTEFLKLNEAESNIINNILAKVVEVKPGFFLAVDNQEIDVDLVSIACEQILSVKGRKAAFVVAKVPNKKYYKMSARSLSDVNVQYIAEQLGGGGNFSSSAAISTTETFEEFVENIELAIKRRDYESYTN</sequence>
<dbReference type="Pfam" id="PF24898">
    <property type="entry name" value="GGDEF_GdpP"/>
    <property type="match status" value="1"/>
</dbReference>
<dbReference type="KEGG" id="mco:MCJ_001700"/>
<keyword evidence="1" id="KW-0812">Transmembrane</keyword>
<dbReference type="eggNOG" id="COG3887">
    <property type="taxonomic scope" value="Bacteria"/>
</dbReference>
<dbReference type="InterPro" id="IPR014528">
    <property type="entry name" value="GdpP/PdeA"/>
</dbReference>
<dbReference type="SUPFAM" id="SSF64182">
    <property type="entry name" value="DHH phosphoesterases"/>
    <property type="match status" value="1"/>
</dbReference>
<organism evidence="4 5">
    <name type="scientific">Mesomycoplasma conjunctivae (strain ATCC 25834 / NCTC 10147 / HRC/581)</name>
    <name type="common">Mycoplasma conjunctivae</name>
    <dbReference type="NCBI Taxonomy" id="572263"/>
    <lineage>
        <taxon>Bacteria</taxon>
        <taxon>Bacillati</taxon>
        <taxon>Mycoplasmatota</taxon>
        <taxon>Mycoplasmoidales</taxon>
        <taxon>Metamycoplasmataceae</taxon>
        <taxon>Mesomycoplasma</taxon>
    </lineage>
</organism>
<keyword evidence="1" id="KW-0472">Membrane</keyword>
<evidence type="ECO:0000313" key="4">
    <source>
        <dbReference type="EMBL" id="CAT04863.1"/>
    </source>
</evidence>
<proteinExistence type="predicted"/>
<gene>
    <name evidence="4" type="ordered locus">MCJ_001700</name>
</gene>
<feature type="transmembrane region" description="Helical" evidence="1">
    <location>
        <begin position="7"/>
        <end position="30"/>
    </location>
</feature>